<dbReference type="EMBL" id="BAABXL010000001">
    <property type="protein sequence ID" value="GAA6267379.1"/>
    <property type="molecule type" value="Genomic_DNA"/>
</dbReference>
<sequence>MKRRGMQFLVTGVLAVSLLSGCGNSENGDGESKGEEMITLSVIDPHAYGLEEYDEVIAAFEKDHPNVKIEVQHVANDTTILQSRINSGDIPDIFAVAPGTVAESYYTYAYNWTEDTDTTSLFHEDALERCQDSEGNVMALPWSYENMGLLYNKDCFEKAGITELPSTLDELEDACKKLEAAGITPFALGAKEGWVLSQLATHFMMDKSLDASGTVEALESGELKFEDLPHWKNLFRFLDLAKEYGPDKPLEVDWEISENMLANGQAAMIHMGDWCQATLDSFNPDANIAFLPVPVGDSQEDCTLLSSISRVYIVNKDSKHLDLAKEYCKYILTSEMGQYWLCEGIGTVPGVKTDREVVGALANDAKSYIKAGKTNSWIHPIAPQGYAENLGAYLQAYMTGDMSEQEVTDIFQEFWLQ</sequence>
<dbReference type="Proteomes" id="UP001600894">
    <property type="component" value="Unassembled WGS sequence"/>
</dbReference>
<protein>
    <submittedName>
        <fullName evidence="1">Extracellular solute-binding protein</fullName>
    </submittedName>
</protein>
<dbReference type="InterPro" id="IPR006059">
    <property type="entry name" value="SBP"/>
</dbReference>
<dbReference type="InterPro" id="IPR050490">
    <property type="entry name" value="Bact_solute-bd_prot1"/>
</dbReference>
<dbReference type="PANTHER" id="PTHR43649:SF12">
    <property type="entry name" value="DIACETYLCHITOBIOSE BINDING PROTEIN DASA"/>
    <property type="match status" value="1"/>
</dbReference>
<dbReference type="PANTHER" id="PTHR43649">
    <property type="entry name" value="ARABINOSE-BINDING PROTEIN-RELATED"/>
    <property type="match status" value="1"/>
</dbReference>
<evidence type="ECO:0000313" key="2">
    <source>
        <dbReference type="Proteomes" id="UP001600894"/>
    </source>
</evidence>
<accession>A0ABQ0ATM4</accession>
<gene>
    <name evidence="1" type="ORF">F130042H8_04390</name>
</gene>
<comment type="caution">
    <text evidence="1">The sequence shown here is derived from an EMBL/GenBank/DDBJ whole genome shotgun (WGS) entry which is preliminary data.</text>
</comment>
<dbReference type="Pfam" id="PF01547">
    <property type="entry name" value="SBP_bac_1"/>
    <property type="match status" value="1"/>
</dbReference>
<dbReference type="SUPFAM" id="SSF53850">
    <property type="entry name" value="Periplasmic binding protein-like II"/>
    <property type="match status" value="1"/>
</dbReference>
<keyword evidence="2" id="KW-1185">Reference proteome</keyword>
<dbReference type="PROSITE" id="PS51257">
    <property type="entry name" value="PROKAR_LIPOPROTEIN"/>
    <property type="match status" value="1"/>
</dbReference>
<evidence type="ECO:0000313" key="1">
    <source>
        <dbReference type="EMBL" id="GAA6267379.1"/>
    </source>
</evidence>
<dbReference type="RefSeq" id="WP_390469105.1">
    <property type="nucleotide sequence ID" value="NZ_BAABXL010000001.1"/>
</dbReference>
<organism evidence="1 2">
    <name type="scientific">Enterocloster alcoholdehydrogenati</name>
    <dbReference type="NCBI Taxonomy" id="2547410"/>
    <lineage>
        <taxon>Bacteria</taxon>
        <taxon>Bacillati</taxon>
        <taxon>Bacillota</taxon>
        <taxon>Clostridia</taxon>
        <taxon>Lachnospirales</taxon>
        <taxon>Lachnospiraceae</taxon>
        <taxon>Enterocloster</taxon>
    </lineage>
</organism>
<reference evidence="1 2" key="1">
    <citation type="submission" date="2024-04" db="EMBL/GenBank/DDBJ databases">
        <title>Defined microbial consortia suppress multidrug-resistant proinflammatory Enterobacteriaceae via ecological control.</title>
        <authorList>
            <person name="Furuichi M."/>
            <person name="Kawaguchi T."/>
            <person name="Pust M."/>
            <person name="Yasuma K."/>
            <person name="Plichta D."/>
            <person name="Hasegawa N."/>
            <person name="Ohya T."/>
            <person name="Bhattarai S."/>
            <person name="Sasajima S."/>
            <person name="Aoto Y."/>
            <person name="Tuganbaev T."/>
            <person name="Yaginuma M."/>
            <person name="Ueda M."/>
            <person name="Okahashi N."/>
            <person name="Amafuji K."/>
            <person name="Kiridooshi Y."/>
            <person name="Sugita K."/>
            <person name="Strazar M."/>
            <person name="Skelly A."/>
            <person name="Suda W."/>
            <person name="Hattori M."/>
            <person name="Nakamoto N."/>
            <person name="Caballero S."/>
            <person name="Norman J."/>
            <person name="Olle B."/>
            <person name="Tanoue T."/>
            <person name="Arita M."/>
            <person name="Bucci V."/>
            <person name="Atarashi K."/>
            <person name="Xavier R."/>
            <person name="Honda K."/>
        </authorList>
    </citation>
    <scope>NUCLEOTIDE SEQUENCE [LARGE SCALE GENOMIC DNA]</scope>
    <source>
        <strain evidence="2">f13</strain>
    </source>
</reference>
<dbReference type="Gene3D" id="3.40.190.10">
    <property type="entry name" value="Periplasmic binding protein-like II"/>
    <property type="match status" value="2"/>
</dbReference>
<name>A0ABQ0ATM4_9FIRM</name>
<proteinExistence type="predicted"/>